<dbReference type="InterPro" id="IPR036852">
    <property type="entry name" value="Peptidase_S8/S53_dom_sf"/>
</dbReference>
<dbReference type="PATRIC" id="fig|1227360.4.peg.1340"/>
<dbReference type="EMBL" id="ASQA01000013">
    <property type="protein sequence ID" value="ETT86362.1"/>
    <property type="molecule type" value="Genomic_DNA"/>
</dbReference>
<accession>W4F212</accession>
<dbReference type="Pfam" id="PF00082">
    <property type="entry name" value="Peptidase_S8"/>
    <property type="match status" value="1"/>
</dbReference>
<dbReference type="PROSITE" id="PS00138">
    <property type="entry name" value="SUBTILASE_SER"/>
    <property type="match status" value="1"/>
</dbReference>
<dbReference type="InterPro" id="IPR036116">
    <property type="entry name" value="FN3_sf"/>
</dbReference>
<gene>
    <name evidence="10" type="ORF">C176_06607</name>
</gene>
<keyword evidence="3" id="KW-0479">Metal-binding</keyword>
<evidence type="ECO:0000313" key="10">
    <source>
        <dbReference type="EMBL" id="ETT86362.1"/>
    </source>
</evidence>
<evidence type="ECO:0000256" key="1">
    <source>
        <dbReference type="ARBA" id="ARBA00011073"/>
    </source>
</evidence>
<dbReference type="InterPro" id="IPR023828">
    <property type="entry name" value="Peptidase_S8_Ser-AS"/>
</dbReference>
<dbReference type="InterPro" id="IPR023827">
    <property type="entry name" value="Peptidase_S8_Asp-AS"/>
</dbReference>
<dbReference type="PANTHER" id="PTHR43806:SF11">
    <property type="entry name" value="CEREVISIN-RELATED"/>
    <property type="match status" value="1"/>
</dbReference>
<dbReference type="CDD" id="cd07477">
    <property type="entry name" value="Peptidases_S8_Subtilisin_subset"/>
    <property type="match status" value="1"/>
</dbReference>
<dbReference type="Pfam" id="PF17936">
    <property type="entry name" value="Big_6"/>
    <property type="match status" value="2"/>
</dbReference>
<feature type="signal peptide" evidence="8">
    <location>
        <begin position="1"/>
        <end position="31"/>
    </location>
</feature>
<dbReference type="Proteomes" id="UP000019062">
    <property type="component" value="Unassembled WGS sequence"/>
</dbReference>
<dbReference type="AlphaFoldDB" id="W4F212"/>
<feature type="domain" description="Fibronectin type-III" evidence="9">
    <location>
        <begin position="492"/>
        <end position="565"/>
    </location>
</feature>
<dbReference type="SMART" id="SM00060">
    <property type="entry name" value="FN3"/>
    <property type="match status" value="2"/>
</dbReference>
<dbReference type="Gene3D" id="3.30.70.80">
    <property type="entry name" value="Peptidase S8 propeptide/proteinase inhibitor I9"/>
    <property type="match status" value="1"/>
</dbReference>
<keyword evidence="2 6" id="KW-0645">Protease</keyword>
<evidence type="ECO:0000256" key="4">
    <source>
        <dbReference type="ARBA" id="ARBA00022801"/>
    </source>
</evidence>
<evidence type="ECO:0000313" key="11">
    <source>
        <dbReference type="Proteomes" id="UP000019062"/>
    </source>
</evidence>
<feature type="domain" description="Fibronectin type-III" evidence="9">
    <location>
        <begin position="400"/>
        <end position="475"/>
    </location>
</feature>
<name>W4F212_9BACL</name>
<dbReference type="InterPro" id="IPR041498">
    <property type="entry name" value="Big_6"/>
</dbReference>
<dbReference type="InterPro" id="IPR034202">
    <property type="entry name" value="Subtilisin_Carlsberg-like"/>
</dbReference>
<dbReference type="Pfam" id="PF00041">
    <property type="entry name" value="fn3"/>
    <property type="match status" value="1"/>
</dbReference>
<evidence type="ECO:0000259" key="9">
    <source>
        <dbReference type="SMART" id="SM00060"/>
    </source>
</evidence>
<dbReference type="InterPro" id="IPR000209">
    <property type="entry name" value="Peptidase_S8/S53_dom"/>
</dbReference>
<evidence type="ECO:0000256" key="2">
    <source>
        <dbReference type="ARBA" id="ARBA00022670"/>
    </source>
</evidence>
<keyword evidence="4 6" id="KW-0378">Hydrolase</keyword>
<feature type="chain" id="PRO_5004839902" evidence="8">
    <location>
        <begin position="32"/>
        <end position="742"/>
    </location>
</feature>
<dbReference type="InterPro" id="IPR013783">
    <property type="entry name" value="Ig-like_fold"/>
</dbReference>
<dbReference type="Gene3D" id="2.60.40.10">
    <property type="entry name" value="Immunoglobulins"/>
    <property type="match status" value="4"/>
</dbReference>
<dbReference type="GO" id="GO:0046872">
    <property type="term" value="F:metal ion binding"/>
    <property type="evidence" value="ECO:0007669"/>
    <property type="project" value="UniProtKB-KW"/>
</dbReference>
<evidence type="ECO:0000256" key="6">
    <source>
        <dbReference type="PROSITE-ProRule" id="PRU01240"/>
    </source>
</evidence>
<proteinExistence type="inferred from homology"/>
<comment type="similarity">
    <text evidence="1 6 7">Belongs to the peptidase S8 family.</text>
</comment>
<dbReference type="RefSeq" id="WP_051448623.1">
    <property type="nucleotide sequence ID" value="NZ_ASQA01000013.1"/>
</dbReference>
<dbReference type="InterPro" id="IPR037045">
    <property type="entry name" value="S8pro/Inhibitor_I9_sf"/>
</dbReference>
<dbReference type="InterPro" id="IPR050131">
    <property type="entry name" value="Peptidase_S8_subtilisin-like"/>
</dbReference>
<dbReference type="SUPFAM" id="SSF52743">
    <property type="entry name" value="Subtilisin-like"/>
    <property type="match status" value="1"/>
</dbReference>
<evidence type="ECO:0000256" key="7">
    <source>
        <dbReference type="RuleBase" id="RU003355"/>
    </source>
</evidence>
<dbReference type="eggNOG" id="COG1404">
    <property type="taxonomic scope" value="Bacteria"/>
</dbReference>
<dbReference type="PROSITE" id="PS51892">
    <property type="entry name" value="SUBTILASE"/>
    <property type="match status" value="1"/>
</dbReference>
<keyword evidence="8" id="KW-0732">Signal</keyword>
<keyword evidence="5 6" id="KW-0720">Serine protease</keyword>
<dbReference type="Gene3D" id="3.40.50.200">
    <property type="entry name" value="Peptidase S8/S53 domain"/>
    <property type="match status" value="1"/>
</dbReference>
<feature type="active site" description="Charge relay system" evidence="6">
    <location>
        <position position="182"/>
    </location>
</feature>
<evidence type="ECO:0000256" key="3">
    <source>
        <dbReference type="ARBA" id="ARBA00022723"/>
    </source>
</evidence>
<dbReference type="GO" id="GO:0006508">
    <property type="term" value="P:proteolysis"/>
    <property type="evidence" value="ECO:0007669"/>
    <property type="project" value="UniProtKB-KW"/>
</dbReference>
<feature type="active site" description="Charge relay system" evidence="6">
    <location>
        <position position="343"/>
    </location>
</feature>
<organism evidence="10 11">
    <name type="scientific">Viridibacillus arenosi FSL R5-213</name>
    <dbReference type="NCBI Taxonomy" id="1227360"/>
    <lineage>
        <taxon>Bacteria</taxon>
        <taxon>Bacillati</taxon>
        <taxon>Bacillota</taxon>
        <taxon>Bacilli</taxon>
        <taxon>Bacillales</taxon>
        <taxon>Caryophanaceae</taxon>
        <taxon>Viridibacillus</taxon>
    </lineage>
</organism>
<keyword evidence="11" id="KW-1185">Reference proteome</keyword>
<reference evidence="10 11" key="1">
    <citation type="journal article" date="2014" name="BMC Genomics">
        <title>Genomic comparison of sporeforming bacilli isolated from milk.</title>
        <authorList>
            <person name="Moreno Switt A.I."/>
            <person name="Andrus A.D."/>
            <person name="Ranieri M.L."/>
            <person name="Orsi R.H."/>
            <person name="Ivy R."/>
            <person name="den Bakker H.C."/>
            <person name="Martin N.H."/>
            <person name="Wiedmann M."/>
            <person name="Boor K.J."/>
        </authorList>
    </citation>
    <scope>NUCLEOTIDE SEQUENCE [LARGE SCALE GENOMIC DNA]</scope>
    <source>
        <strain evidence="10 11">FSL R5-213</strain>
    </source>
</reference>
<evidence type="ECO:0000256" key="8">
    <source>
        <dbReference type="SAM" id="SignalP"/>
    </source>
</evidence>
<dbReference type="GO" id="GO:0004252">
    <property type="term" value="F:serine-type endopeptidase activity"/>
    <property type="evidence" value="ECO:0007669"/>
    <property type="project" value="UniProtKB-UniRule"/>
</dbReference>
<dbReference type="PANTHER" id="PTHR43806">
    <property type="entry name" value="PEPTIDASE S8"/>
    <property type="match status" value="1"/>
</dbReference>
<dbReference type="PROSITE" id="PS00136">
    <property type="entry name" value="SUBTILASE_ASP"/>
    <property type="match status" value="1"/>
</dbReference>
<comment type="caution">
    <text evidence="10">The sequence shown here is derived from an EMBL/GenBank/DDBJ whole genome shotgun (WGS) entry which is preliminary data.</text>
</comment>
<dbReference type="SUPFAM" id="SSF49265">
    <property type="entry name" value="Fibronectin type III"/>
    <property type="match status" value="1"/>
</dbReference>
<dbReference type="InterPro" id="IPR003961">
    <property type="entry name" value="FN3_dom"/>
</dbReference>
<dbReference type="PRINTS" id="PR00723">
    <property type="entry name" value="SUBTILISIN"/>
</dbReference>
<evidence type="ECO:0000256" key="5">
    <source>
        <dbReference type="ARBA" id="ARBA00022825"/>
    </source>
</evidence>
<sequence length="742" mass="80861">MKKKLWKNISISCLALTALWTLSDNHQSAYAEEDTINALISYKNEEGKQKVLGDVEDVNEVLHNVEMVEVTLTEQQLSELKKDPNIEFVDTKEAPMTLADLDTPVQPLLVPTWNLSLINTPVAWDSGIFGNKVKVAIIDTGINLIDDLPNVARRVSFVRDLPETTIKESDNVDRGGIRNNGHGTSVAAVIGARVGGYLKDQKTSDVIGVAPNVQLYSLKYADGTTSGTTTEIVKSIDWAIANKMDIINISSGLYIDVPALRNAIQKAYNAGILIVASAGNDGNDRNVTYPARYSQVIAVSSVSAKQKISSFSNTGSSMNLTAPGEAVPTINKDGKLIYASGTSYAAPHVTGILALLKQQYPFLSAKELRAKLDEQAIDLGITGIDNLYGHGLVQYPQAEDSVIEDLVDPQIEKVTDHTATVSFSLPNDTNVKKVAIFLDDKLVTTTTSNKYTMKKLQASKDYKITLKVVSRDGRSSNGTDLQLHTLKDISPPAEVTKLIASSIKINAATINWRKPSSEDFKQSKIYVNNKKVATTKESTYTIRNLNPSQTYKIEVKTEDESKNISKGVAIIIQTPLKKVLHSPSVKKVSDRSINVSGTAEANTTFLIYKGNKKIAQATVQSNGSYIAAIKKQEANSQLTVYITDKQGNSSPVKRLTVIDKTAPAKPKVNKVTSHSTIITGTAEPFSIIEMKKGKTILAKTEVKSSGKFTLKIKKLKRNSTVSFYAIDQAHNRSKSTLVNVQS</sequence>
<dbReference type="InterPro" id="IPR015500">
    <property type="entry name" value="Peptidase_S8_subtilisin-rel"/>
</dbReference>
<protein>
    <submittedName>
        <fullName evidence="10">Minor extracellular protease epr</fullName>
    </submittedName>
</protein>
<feature type="active site" description="Charge relay system" evidence="6">
    <location>
        <position position="139"/>
    </location>
</feature>